<protein>
    <recommendedName>
        <fullName evidence="5">Cell wall surface anchor family protein</fullName>
    </recommendedName>
</protein>
<proteinExistence type="predicted"/>
<feature type="compositionally biased region" description="Polar residues" evidence="1">
    <location>
        <begin position="264"/>
        <end position="318"/>
    </location>
</feature>
<reference evidence="3" key="1">
    <citation type="journal article" date="2016" name="Int. J. Mol. Sci.">
        <title>Comparative genomics of the extreme acidophile Acidithiobacillus thiooxidans reveals intraspecific divergence and niche adaptation.</title>
        <authorList>
            <person name="Zhang X."/>
            <person name="Feng X."/>
            <person name="Tao J."/>
            <person name="Ma L."/>
            <person name="Xiao Y."/>
            <person name="Liang Y."/>
            <person name="Liu X."/>
            <person name="Yin H."/>
        </authorList>
    </citation>
    <scope>NUCLEOTIDE SEQUENCE [LARGE SCALE GENOMIC DNA]</scope>
    <source>
        <strain evidence="3">DXS-W</strain>
    </source>
</reference>
<evidence type="ECO:0008006" key="5">
    <source>
        <dbReference type="Google" id="ProtNLM"/>
    </source>
</evidence>
<evidence type="ECO:0000256" key="2">
    <source>
        <dbReference type="SAM" id="SignalP"/>
    </source>
</evidence>
<evidence type="ECO:0000313" key="3">
    <source>
        <dbReference type="EMBL" id="OCX75605.1"/>
    </source>
</evidence>
<sequence>MKTAKNIRRAVLSALLGLPILAPGAALATTMPGATVPGATVPGATASSAALANDAGVSQAELQAGTSWFNSDQNSTGYQNSGQLRTGNPLGGQSQVQGSLAASQSAAASNPYFASILAHYYRLYNGYYNNYLTDESLASGSSSAYSACVAKGGADCLNKSGYYSNLAATAYGQYQYYYGLWNKDWQQQQAMESTAGQQTILSAASAQQSQQSYGNYQNDQTTMSADAQAAATDTQSANAGTNTAAVSSGQQAATSALNTIQQETGVTQNQQSGTVPATPDTSPFSYTDPLQTAMENANQAAMQDAQTAMVQQQYSDNRSAAATTADNQAQADGAAASVAPTPESAMIWTTGANLASGTANAYQQDANSTAATAQAAQQSFVQNQNQANADAIQIANDTNTAAEQYAQQQAAKNGVTFTAPTISDTAVQNQIAQAQSAINADSLTAEVQAANAYSQQRIASDMASDATTASQQAQAAQSNASAAQKVSPSLAKTWNAVADSETTSASQAQQTALSATSAANTDIAAANAAEANAQQVAGNNGMDGAAITQGQNAAQAAFQAIQQATGVPQ</sequence>
<feature type="compositionally biased region" description="Low complexity" evidence="1">
    <location>
        <begin position="319"/>
        <end position="337"/>
    </location>
</feature>
<name>A0A1C2IXI7_ACITH</name>
<accession>A0A1C2IXI7</accession>
<dbReference type="OrthoDB" id="10001761at2"/>
<feature type="region of interest" description="Disordered" evidence="1">
    <location>
        <begin position="224"/>
        <end position="243"/>
    </location>
</feature>
<comment type="caution">
    <text evidence="3">The sequence shown here is derived from an EMBL/GenBank/DDBJ whole genome shotgun (WGS) entry which is preliminary data.</text>
</comment>
<keyword evidence="2" id="KW-0732">Signal</keyword>
<keyword evidence="4" id="KW-1185">Reference proteome</keyword>
<organism evidence="3 4">
    <name type="scientific">Acidithiobacillus thiooxidans</name>
    <name type="common">Thiobacillus thiooxidans</name>
    <dbReference type="NCBI Taxonomy" id="930"/>
    <lineage>
        <taxon>Bacteria</taxon>
        <taxon>Pseudomonadati</taxon>
        <taxon>Pseudomonadota</taxon>
        <taxon>Acidithiobacillia</taxon>
        <taxon>Acidithiobacillales</taxon>
        <taxon>Acidithiobacillaceae</taxon>
        <taxon>Acidithiobacillus</taxon>
    </lineage>
</organism>
<gene>
    <name evidence="3" type="ORF">A6M23_02325</name>
</gene>
<dbReference type="Proteomes" id="UP000095008">
    <property type="component" value="Unassembled WGS sequence"/>
</dbReference>
<feature type="region of interest" description="Disordered" evidence="1">
    <location>
        <begin position="264"/>
        <end position="337"/>
    </location>
</feature>
<dbReference type="EMBL" id="LWRY01000012">
    <property type="protein sequence ID" value="OCX75605.1"/>
    <property type="molecule type" value="Genomic_DNA"/>
</dbReference>
<feature type="signal peptide" evidence="2">
    <location>
        <begin position="1"/>
        <end position="28"/>
    </location>
</feature>
<dbReference type="RefSeq" id="WP_065974771.1">
    <property type="nucleotide sequence ID" value="NZ_LWRY01000012.1"/>
</dbReference>
<evidence type="ECO:0000256" key="1">
    <source>
        <dbReference type="SAM" id="MobiDB-lite"/>
    </source>
</evidence>
<feature type="compositionally biased region" description="Low complexity" evidence="1">
    <location>
        <begin position="224"/>
        <end position="237"/>
    </location>
</feature>
<feature type="chain" id="PRO_5009838037" description="Cell wall surface anchor family protein" evidence="2">
    <location>
        <begin position="29"/>
        <end position="569"/>
    </location>
</feature>
<dbReference type="AlphaFoldDB" id="A0A1C2IXI7"/>
<evidence type="ECO:0000313" key="4">
    <source>
        <dbReference type="Proteomes" id="UP000095008"/>
    </source>
</evidence>